<dbReference type="HOGENOM" id="CLU_870466_0_0_2"/>
<evidence type="ECO:0008006" key="3">
    <source>
        <dbReference type="Google" id="ProtNLM"/>
    </source>
</evidence>
<dbReference type="Proteomes" id="UP000002071">
    <property type="component" value="Chromosome"/>
</dbReference>
<keyword evidence="2" id="KW-1185">Reference proteome</keyword>
<dbReference type="AlphaFoldDB" id="C7NPJ1"/>
<accession>C7NPJ1</accession>
<name>C7NPJ1_HALUD</name>
<evidence type="ECO:0000313" key="2">
    <source>
        <dbReference type="Proteomes" id="UP000002071"/>
    </source>
</evidence>
<dbReference type="KEGG" id="hut:Huta_2584"/>
<dbReference type="EMBL" id="CP001687">
    <property type="protein sequence ID" value="ACV12746.1"/>
    <property type="molecule type" value="Genomic_DNA"/>
</dbReference>
<gene>
    <name evidence="1" type="ordered locus">Huta_2584</name>
</gene>
<dbReference type="Gene3D" id="1.25.10.10">
    <property type="entry name" value="Leucine-rich Repeat Variant"/>
    <property type="match status" value="2"/>
</dbReference>
<reference evidence="1 2" key="1">
    <citation type="journal article" date="2009" name="Stand. Genomic Sci.">
        <title>Complete genome sequence of Halorhabdus utahensis type strain (AX-2).</title>
        <authorList>
            <person name="Anderson I."/>
            <person name="Tindall B.J."/>
            <person name="Pomrenke H."/>
            <person name="Goker M."/>
            <person name="Lapidus A."/>
            <person name="Nolan M."/>
            <person name="Copeland A."/>
            <person name="Glavina Del Rio T."/>
            <person name="Chen F."/>
            <person name="Tice H."/>
            <person name="Cheng J.F."/>
            <person name="Lucas S."/>
            <person name="Chertkov O."/>
            <person name="Bruce D."/>
            <person name="Brettin T."/>
            <person name="Detter J.C."/>
            <person name="Han C."/>
            <person name="Goodwin L."/>
            <person name="Land M."/>
            <person name="Hauser L."/>
            <person name="Chang Y.J."/>
            <person name="Jeffries C.D."/>
            <person name="Pitluck S."/>
            <person name="Pati A."/>
            <person name="Mavromatis K."/>
            <person name="Ivanova N."/>
            <person name="Ovchinnikova G."/>
            <person name="Chen A."/>
            <person name="Palaniappan K."/>
            <person name="Chain P."/>
            <person name="Rohde M."/>
            <person name="Bristow J."/>
            <person name="Eisen J.A."/>
            <person name="Markowitz V."/>
            <person name="Hugenholtz P."/>
            <person name="Kyrpides N.C."/>
            <person name="Klenk H.P."/>
        </authorList>
    </citation>
    <scope>NUCLEOTIDE SEQUENCE [LARGE SCALE GENOMIC DNA]</scope>
    <source>
        <strain evidence="2">DSM 12940 / JCM 11049 / AX-2</strain>
    </source>
</reference>
<evidence type="ECO:0000313" key="1">
    <source>
        <dbReference type="EMBL" id="ACV12746.1"/>
    </source>
</evidence>
<protein>
    <recommendedName>
        <fullName evidence="3">HEAT domain containing protein</fullName>
    </recommendedName>
</protein>
<dbReference type="SUPFAM" id="SSF48371">
    <property type="entry name" value="ARM repeat"/>
    <property type="match status" value="1"/>
</dbReference>
<dbReference type="STRING" id="519442.Huta_2584"/>
<organism evidence="1 2">
    <name type="scientific">Halorhabdus utahensis (strain DSM 12940 / JCM 11049 / AX-2)</name>
    <dbReference type="NCBI Taxonomy" id="519442"/>
    <lineage>
        <taxon>Archaea</taxon>
        <taxon>Methanobacteriati</taxon>
        <taxon>Methanobacteriota</taxon>
        <taxon>Stenosarchaea group</taxon>
        <taxon>Halobacteria</taxon>
        <taxon>Halobacteriales</taxon>
        <taxon>Haloarculaceae</taxon>
        <taxon>Halorhabdus</taxon>
    </lineage>
</organism>
<dbReference type="InterPro" id="IPR016024">
    <property type="entry name" value="ARM-type_fold"/>
</dbReference>
<proteinExistence type="predicted"/>
<dbReference type="InterPro" id="IPR011989">
    <property type="entry name" value="ARM-like"/>
</dbReference>
<dbReference type="eggNOG" id="arCOG03375">
    <property type="taxonomic scope" value="Archaea"/>
</dbReference>
<sequence>MISQRLEVLARYVGAVMTADATADVEALVERAEEDPRSVTAEDIRPFLEVDEDIVRKRALDVCQAVAYVDSDRVSPLIPDILTFVEDDFLAVKHSALGAIGHLVPDEPDAVAEGVETLTQQLTGETPLTRFLAAKSVALLAFERPVVLTDHVDALVATLGQEGPTLPESERTTFADPDDPVREEVGKNVAQNENARELAAKALVAVAETDPEAIAPHLEALRPYVDDQNTIVSGPILEVVSRLAADDYAIPDGIAERVEATLPDGSTELRARSLRALGYLSATDAVDTVWTVAEEAEDEELAAFAADTAEWLESADDAP</sequence>